<evidence type="ECO:0000256" key="6">
    <source>
        <dbReference type="ARBA" id="ARBA00022989"/>
    </source>
</evidence>
<name>A0ABM4D432_HYDVU</name>
<evidence type="ECO:0000256" key="14">
    <source>
        <dbReference type="ARBA" id="ARBA00042194"/>
    </source>
</evidence>
<evidence type="ECO:0000256" key="5">
    <source>
        <dbReference type="ARBA" id="ARBA00022927"/>
    </source>
</evidence>
<accession>A0ABM4D432</accession>
<dbReference type="InterPro" id="IPR051097">
    <property type="entry name" value="Synaptobrevin-like_transport"/>
</dbReference>
<gene>
    <name evidence="18" type="primary">LOC100213782</name>
</gene>
<dbReference type="PRINTS" id="PR00219">
    <property type="entry name" value="SYNAPTOBREVN"/>
</dbReference>
<keyword evidence="5" id="KW-0653">Protein transport</keyword>
<dbReference type="InterPro" id="IPR010908">
    <property type="entry name" value="Longin_dom"/>
</dbReference>
<dbReference type="Proteomes" id="UP001652625">
    <property type="component" value="Chromosome 12"/>
</dbReference>
<evidence type="ECO:0000256" key="12">
    <source>
        <dbReference type="ARBA" id="ARBA00037875"/>
    </source>
</evidence>
<dbReference type="GeneID" id="100213782"/>
<evidence type="ECO:0000313" key="17">
    <source>
        <dbReference type="Proteomes" id="UP001652625"/>
    </source>
</evidence>
<proteinExistence type="inferred from homology"/>
<dbReference type="SUPFAM" id="SSF64356">
    <property type="entry name" value="SNARE-like"/>
    <property type="match status" value="1"/>
</dbReference>
<feature type="transmembrane region" description="Helical" evidence="15">
    <location>
        <begin position="192"/>
        <end position="213"/>
    </location>
</feature>
<evidence type="ECO:0000256" key="2">
    <source>
        <dbReference type="ARBA" id="ARBA00008025"/>
    </source>
</evidence>
<evidence type="ECO:0000256" key="4">
    <source>
        <dbReference type="ARBA" id="ARBA00022692"/>
    </source>
</evidence>
<evidence type="ECO:0000256" key="7">
    <source>
        <dbReference type="ARBA" id="ARBA00023136"/>
    </source>
</evidence>
<dbReference type="RefSeq" id="XP_065669035.1">
    <property type="nucleotide sequence ID" value="XM_065812963.1"/>
</dbReference>
<keyword evidence="17" id="KW-1185">Reference proteome</keyword>
<dbReference type="InterPro" id="IPR001388">
    <property type="entry name" value="Synaptobrevin-like"/>
</dbReference>
<dbReference type="Gene3D" id="3.30.450.50">
    <property type="entry name" value="Longin domain"/>
    <property type="match status" value="1"/>
</dbReference>
<evidence type="ECO:0000256" key="15">
    <source>
        <dbReference type="SAM" id="Phobius"/>
    </source>
</evidence>
<keyword evidence="6 15" id="KW-1133">Transmembrane helix</keyword>
<evidence type="ECO:0000256" key="9">
    <source>
        <dbReference type="ARBA" id="ARBA00037803"/>
    </source>
</evidence>
<comment type="similarity">
    <text evidence="2">Belongs to the synaptobrevin family.</text>
</comment>
<dbReference type="SMART" id="SM01270">
    <property type="entry name" value="Longin"/>
    <property type="match status" value="1"/>
</dbReference>
<keyword evidence="7 15" id="KW-0472">Membrane</keyword>
<evidence type="ECO:0000256" key="1">
    <source>
        <dbReference type="ARBA" id="ARBA00004163"/>
    </source>
</evidence>
<organism evidence="17 18">
    <name type="scientific">Hydra vulgaris</name>
    <name type="common">Hydra</name>
    <name type="synonym">Hydra attenuata</name>
    <dbReference type="NCBI Taxonomy" id="6087"/>
    <lineage>
        <taxon>Eukaryota</taxon>
        <taxon>Metazoa</taxon>
        <taxon>Cnidaria</taxon>
        <taxon>Hydrozoa</taxon>
        <taxon>Hydroidolina</taxon>
        <taxon>Anthoathecata</taxon>
        <taxon>Aplanulata</taxon>
        <taxon>Hydridae</taxon>
        <taxon>Hydra</taxon>
    </lineage>
</organism>
<dbReference type="PROSITE" id="PS00417">
    <property type="entry name" value="SYNAPTOBREVIN"/>
    <property type="match status" value="1"/>
</dbReference>
<dbReference type="Gene3D" id="1.20.5.110">
    <property type="match status" value="1"/>
</dbReference>
<evidence type="ECO:0000256" key="3">
    <source>
        <dbReference type="ARBA" id="ARBA00022448"/>
    </source>
</evidence>
<dbReference type="PANTHER" id="PTHR21136:SF168">
    <property type="entry name" value="VESICLE-ASSOCIATED MEMBRANE PROTEIN 9"/>
    <property type="match status" value="1"/>
</dbReference>
<evidence type="ECO:0000259" key="16">
    <source>
        <dbReference type="SMART" id="SM01270"/>
    </source>
</evidence>
<keyword evidence="3" id="KW-0813">Transport</keyword>
<comment type="subcellular location">
    <subcellularLocation>
        <location evidence="12">Cytoplasmic vesicle</location>
        <location evidence="12">Phagosome membrane</location>
        <topology evidence="12">Single-pass type IV membrane protein</topology>
    </subcellularLocation>
    <subcellularLocation>
        <location evidence="9">Cytoplasmic vesicle</location>
        <location evidence="9">Secretory vesicle membrane</location>
        <topology evidence="9">Single-pass type IV membrane protein</topology>
    </subcellularLocation>
    <subcellularLocation>
        <location evidence="1">Endoplasmic reticulum membrane</location>
        <topology evidence="1">Single-pass type IV membrane protein</topology>
    </subcellularLocation>
    <subcellularLocation>
        <location evidence="8">Golgi apparatus</location>
        <location evidence="8">trans-Golgi network membrane</location>
        <topology evidence="8">Single-pass type IV membrane protein</topology>
    </subcellularLocation>
    <subcellularLocation>
        <location evidence="10">Late endosome membrane</location>
        <topology evidence="10">Single-pass type IV membrane protein</topology>
    </subcellularLocation>
    <subcellularLocation>
        <location evidence="11">Lysosome membrane</location>
        <topology evidence="11">Single-pass type IV membrane protein</topology>
    </subcellularLocation>
</comment>
<evidence type="ECO:0000256" key="8">
    <source>
        <dbReference type="ARBA" id="ARBA00037801"/>
    </source>
</evidence>
<dbReference type="Pfam" id="PF13774">
    <property type="entry name" value="Longin"/>
    <property type="match status" value="1"/>
</dbReference>
<evidence type="ECO:0000256" key="13">
    <source>
        <dbReference type="ARBA" id="ARBA00039269"/>
    </source>
</evidence>
<dbReference type="InterPro" id="IPR042855">
    <property type="entry name" value="V_SNARE_CC"/>
</dbReference>
<keyword evidence="4 15" id="KW-0812">Transmembrane</keyword>
<evidence type="ECO:0000256" key="11">
    <source>
        <dbReference type="ARBA" id="ARBA00037863"/>
    </source>
</evidence>
<dbReference type="CDD" id="cd14824">
    <property type="entry name" value="Longin"/>
    <property type="match status" value="1"/>
</dbReference>
<reference evidence="18" key="1">
    <citation type="submission" date="2025-08" db="UniProtKB">
        <authorList>
            <consortium name="RefSeq"/>
        </authorList>
    </citation>
    <scope>IDENTIFICATION</scope>
</reference>
<sequence length="218" mass="25119">MSIYYSLISRGATVLVDYAECSGNFRQIALAVLQKTEVDKNTMCSYSSEQYLFHLIIDDGLIYLCMADKDMGKIVPYNYLNEIKSRFKSGSLKDRALHCGPYELKRDFATVLAQQLKHFNRGEYQLDNIKSLQNNVNQVNSIMTQNIEKVVERGERLDVLVEKTDELTRSSESFGIVSRRLKNKYWWQNKKMCIILSLVAVIVIVIIVVIVLFKTKVL</sequence>
<evidence type="ECO:0000256" key="10">
    <source>
        <dbReference type="ARBA" id="ARBA00037845"/>
    </source>
</evidence>
<dbReference type="InterPro" id="IPR011012">
    <property type="entry name" value="Longin-like_dom_sf"/>
</dbReference>
<dbReference type="SUPFAM" id="SSF58038">
    <property type="entry name" value="SNARE fusion complex"/>
    <property type="match status" value="1"/>
</dbReference>
<dbReference type="Pfam" id="PF00957">
    <property type="entry name" value="Synaptobrevin"/>
    <property type="match status" value="1"/>
</dbReference>
<evidence type="ECO:0000313" key="18">
    <source>
        <dbReference type="RefSeq" id="XP_065669035.1"/>
    </source>
</evidence>
<dbReference type="PANTHER" id="PTHR21136">
    <property type="entry name" value="SNARE PROTEINS"/>
    <property type="match status" value="1"/>
</dbReference>
<protein>
    <recommendedName>
        <fullName evidence="13">Vesicle-associated membrane protein 7</fullName>
    </recommendedName>
    <alternativeName>
        <fullName evidence="14">Synaptobrevin-like protein 1</fullName>
    </alternativeName>
</protein>
<feature type="domain" description="Longin" evidence="16">
    <location>
        <begin position="28"/>
        <end position="111"/>
    </location>
</feature>